<evidence type="ECO:0008006" key="3">
    <source>
        <dbReference type="Google" id="ProtNLM"/>
    </source>
</evidence>
<dbReference type="PANTHER" id="PTHR31286">
    <property type="entry name" value="GLYCINE-RICH CELL WALL STRUCTURAL PROTEIN 1.8-LIKE"/>
    <property type="match status" value="1"/>
</dbReference>
<gene>
    <name evidence="1" type="ORF">FNV43_RR04260</name>
</gene>
<evidence type="ECO:0000313" key="1">
    <source>
        <dbReference type="EMBL" id="KAF3453819.1"/>
    </source>
</evidence>
<protein>
    <recommendedName>
        <fullName evidence="3">DUF4283 domain-containing protein</fullName>
    </recommendedName>
</protein>
<reference evidence="1" key="1">
    <citation type="submission" date="2020-03" db="EMBL/GenBank/DDBJ databases">
        <title>A high-quality chromosome-level genome assembly of a woody plant with both climbing and erect habits, Rhamnella rubrinervis.</title>
        <authorList>
            <person name="Lu Z."/>
            <person name="Yang Y."/>
            <person name="Zhu X."/>
            <person name="Sun Y."/>
        </authorList>
    </citation>
    <scope>NUCLEOTIDE SEQUENCE</scope>
    <source>
        <strain evidence="1">BYM</strain>
        <tissue evidence="1">Leaf</tissue>
    </source>
</reference>
<dbReference type="EMBL" id="VOIH02000002">
    <property type="protein sequence ID" value="KAF3453819.1"/>
    <property type="molecule type" value="Genomic_DNA"/>
</dbReference>
<organism evidence="1 2">
    <name type="scientific">Rhamnella rubrinervis</name>
    <dbReference type="NCBI Taxonomy" id="2594499"/>
    <lineage>
        <taxon>Eukaryota</taxon>
        <taxon>Viridiplantae</taxon>
        <taxon>Streptophyta</taxon>
        <taxon>Embryophyta</taxon>
        <taxon>Tracheophyta</taxon>
        <taxon>Spermatophyta</taxon>
        <taxon>Magnoliopsida</taxon>
        <taxon>eudicotyledons</taxon>
        <taxon>Gunneridae</taxon>
        <taxon>Pentapetalae</taxon>
        <taxon>rosids</taxon>
        <taxon>fabids</taxon>
        <taxon>Rosales</taxon>
        <taxon>Rhamnaceae</taxon>
        <taxon>rhamnoid group</taxon>
        <taxon>Rhamneae</taxon>
        <taxon>Rhamnella</taxon>
    </lineage>
</organism>
<dbReference type="InterPro" id="IPR040256">
    <property type="entry name" value="At4g02000-like"/>
</dbReference>
<dbReference type="PANTHER" id="PTHR31286:SF180">
    <property type="entry name" value="OS10G0362600 PROTEIN"/>
    <property type="match status" value="1"/>
</dbReference>
<comment type="caution">
    <text evidence="1">The sequence shown here is derived from an EMBL/GenBank/DDBJ whole genome shotgun (WGS) entry which is preliminary data.</text>
</comment>
<dbReference type="AlphaFoldDB" id="A0A8K0HKC8"/>
<dbReference type="OrthoDB" id="1750606at2759"/>
<sequence length="213" mass="23777">MENRTVGDGTLSMIDYSREMEFLVALKRREPRVAPHEVVFTHMPIWIQFRGLPFEWCTTSVLSKMGSKFGQILEVKPSFSGKSVSNVSRVCVCMFVANPVLPGFKATRKGKDPLWLNLKYERISHLCYNCGIIGSSMAMKGAPKLRKSIRNSGRILSPNNKRDQQYSPYKGIESLGKKFDASEGSELLDVVVAKTYSSNLKGVKAAHNQPPSS</sequence>
<evidence type="ECO:0000313" key="2">
    <source>
        <dbReference type="Proteomes" id="UP000796880"/>
    </source>
</evidence>
<dbReference type="Proteomes" id="UP000796880">
    <property type="component" value="Unassembled WGS sequence"/>
</dbReference>
<accession>A0A8K0HKC8</accession>
<keyword evidence="2" id="KW-1185">Reference proteome</keyword>
<proteinExistence type="predicted"/>
<name>A0A8K0HKC8_9ROSA</name>